<feature type="transmembrane region" description="Helical" evidence="1">
    <location>
        <begin position="214"/>
        <end position="240"/>
    </location>
</feature>
<organism evidence="2 3">
    <name type="scientific">Flagellimonas eckloniae</name>
    <dbReference type="NCBI Taxonomy" id="346185"/>
    <lineage>
        <taxon>Bacteria</taxon>
        <taxon>Pseudomonadati</taxon>
        <taxon>Bacteroidota</taxon>
        <taxon>Flavobacteriia</taxon>
        <taxon>Flavobacteriales</taxon>
        <taxon>Flavobacteriaceae</taxon>
        <taxon>Flagellimonas</taxon>
    </lineage>
</organism>
<evidence type="ECO:0000256" key="1">
    <source>
        <dbReference type="SAM" id="Phobius"/>
    </source>
</evidence>
<protein>
    <recommendedName>
        <fullName evidence="4">ABC transporter permease</fullName>
    </recommendedName>
</protein>
<keyword evidence="3" id="KW-1185">Reference proteome</keyword>
<dbReference type="Pfam" id="PF12040">
    <property type="entry name" value="DUF3526"/>
    <property type="match status" value="1"/>
</dbReference>
<dbReference type="GO" id="GO:0140359">
    <property type="term" value="F:ABC-type transporter activity"/>
    <property type="evidence" value="ECO:0007669"/>
    <property type="project" value="InterPro"/>
</dbReference>
<dbReference type="RefSeq" id="WP_055395163.1">
    <property type="nucleotide sequence ID" value="NZ_LCTZ01000002.1"/>
</dbReference>
<dbReference type="InterPro" id="IPR021913">
    <property type="entry name" value="DUF3526"/>
</dbReference>
<reference evidence="2 3" key="1">
    <citation type="submission" date="2015-04" db="EMBL/GenBank/DDBJ databases">
        <title>Complete genome of flavobacterium.</title>
        <authorList>
            <person name="Kwon Y.M."/>
            <person name="Kim S.-J."/>
        </authorList>
    </citation>
    <scope>NUCLEOTIDE SEQUENCE [LARGE SCALE GENOMIC DNA]</scope>
    <source>
        <strain evidence="2 3">DK169</strain>
    </source>
</reference>
<name>A0A0Q1CHE8_9FLAO</name>
<dbReference type="Pfam" id="PF12679">
    <property type="entry name" value="ABC2_membrane_2"/>
    <property type="match status" value="1"/>
</dbReference>
<dbReference type="EMBL" id="LCTZ01000002">
    <property type="protein sequence ID" value="KQC30356.1"/>
    <property type="molecule type" value="Genomic_DNA"/>
</dbReference>
<dbReference type="AlphaFoldDB" id="A0A0Q1CHE8"/>
<keyword evidence="1" id="KW-1133">Transmembrane helix</keyword>
<dbReference type="STRING" id="346185.AAY42_11065"/>
<sequence>MFKSIVTIIKKEIKLAVRERLALLLGSIILLLMGVSLISGYRNFQQEHLKITKEQEQKRTEWLSQGDKHPHIAAHYGTYVFKPKSILGIFDSGLDGYTGTSIYLEAHYQHEFMFRPAQDKGTMVRFGELTMAMALQVLTPLLIIILAFRSITQERESGTLRLVAAQGVPINSFVWGKILTYGLILLLILLPILLATVVGITLLKPMDLLAFSPWRLVFLFLVYTVYLFIFIVFSVCTSLYSKTSRNALLKLLVFWVLLTVLIPKTVSNLGRTSYSLPSMHTFKSNIQNDIDNGLDGKTSRSVRMARLKQEYLEAYEVDSLHQLPFNFDGISMQAGEEHTHKVYDVHWQQLRSIFEEQNTLFAYSSLLNPYIAVQRLSMAFSGTDMYTAIDFEDEVEHYRRALVEKMNNDMAQNSRYGGFYEYKAGASLWKEIEEFNYTMPTMNKVLHAYKWELISLLAWLFLALFLLSTVTSKKRWNI</sequence>
<keyword evidence="1" id="KW-0472">Membrane</keyword>
<dbReference type="Proteomes" id="UP000050827">
    <property type="component" value="Unassembled WGS sequence"/>
</dbReference>
<evidence type="ECO:0000313" key="2">
    <source>
        <dbReference type="EMBL" id="KQC30356.1"/>
    </source>
</evidence>
<feature type="transmembrane region" description="Helical" evidence="1">
    <location>
        <begin position="129"/>
        <end position="148"/>
    </location>
</feature>
<feature type="transmembrane region" description="Helical" evidence="1">
    <location>
        <begin position="247"/>
        <end position="266"/>
    </location>
</feature>
<dbReference type="PANTHER" id="PTHR43471:SF1">
    <property type="entry name" value="ABC TRANSPORTER PERMEASE PROTEIN NOSY-RELATED"/>
    <property type="match status" value="1"/>
</dbReference>
<proteinExistence type="predicted"/>
<keyword evidence="1" id="KW-0812">Transmembrane</keyword>
<feature type="transmembrane region" description="Helical" evidence="1">
    <location>
        <begin position="448"/>
        <end position="467"/>
    </location>
</feature>
<dbReference type="OrthoDB" id="184009at2"/>
<comment type="caution">
    <text evidence="2">The sequence shown here is derived from an EMBL/GenBank/DDBJ whole genome shotgun (WGS) entry which is preliminary data.</text>
</comment>
<accession>A0A0Q1CHE8</accession>
<evidence type="ECO:0000313" key="3">
    <source>
        <dbReference type="Proteomes" id="UP000050827"/>
    </source>
</evidence>
<feature type="transmembrane region" description="Helical" evidence="1">
    <location>
        <begin position="21"/>
        <end position="41"/>
    </location>
</feature>
<dbReference type="GO" id="GO:0005886">
    <property type="term" value="C:plasma membrane"/>
    <property type="evidence" value="ECO:0007669"/>
    <property type="project" value="UniProtKB-SubCell"/>
</dbReference>
<dbReference type="PANTHER" id="PTHR43471">
    <property type="entry name" value="ABC TRANSPORTER PERMEASE"/>
    <property type="match status" value="1"/>
</dbReference>
<gene>
    <name evidence="2" type="ORF">AAY42_11065</name>
</gene>
<evidence type="ECO:0008006" key="4">
    <source>
        <dbReference type="Google" id="ProtNLM"/>
    </source>
</evidence>
<feature type="transmembrane region" description="Helical" evidence="1">
    <location>
        <begin position="178"/>
        <end position="202"/>
    </location>
</feature>